<dbReference type="RefSeq" id="WP_166230928.1">
    <property type="nucleotide sequence ID" value="NZ_CBCSIJ010000003.1"/>
</dbReference>
<keyword evidence="2" id="KW-1185">Reference proteome</keyword>
<proteinExistence type="predicted"/>
<accession>A0ABX0EVR9</accession>
<evidence type="ECO:0008006" key="3">
    <source>
        <dbReference type="Google" id="ProtNLM"/>
    </source>
</evidence>
<sequence length="101" mass="11502">MKHIVMSYTKKYKKLFFILVVLGLGLPLIALGYEAPNPCEPDWRFFGWSSSNCGLDGGSQGVSHSHLPDNSGCVYYYEEVKYFLGFKVDSRIRTEVQRCPD</sequence>
<evidence type="ECO:0000313" key="2">
    <source>
        <dbReference type="Proteomes" id="UP001318301"/>
    </source>
</evidence>
<reference evidence="1 2" key="1">
    <citation type="submission" date="2019-02" db="EMBL/GenBank/DDBJ databases">
        <title>Genome of a new Bacteroidetes strain.</title>
        <authorList>
            <person name="Pitt A."/>
        </authorList>
    </citation>
    <scope>NUCLEOTIDE SEQUENCE [LARGE SCALE GENOMIC DNA]</scope>
    <source>
        <strain evidence="1 2">50C-KIRBA</strain>
    </source>
</reference>
<evidence type="ECO:0000313" key="1">
    <source>
        <dbReference type="EMBL" id="NGZ44539.1"/>
    </source>
</evidence>
<name>A0ABX0EVR9_9BACT</name>
<dbReference type="Proteomes" id="UP001318301">
    <property type="component" value="Unassembled WGS sequence"/>
</dbReference>
<organism evidence="1 2">
    <name type="scientific">Aquirufa beregesia</name>
    <dbReference type="NCBI Taxonomy" id="2516556"/>
    <lineage>
        <taxon>Bacteria</taxon>
        <taxon>Pseudomonadati</taxon>
        <taxon>Bacteroidota</taxon>
        <taxon>Cytophagia</taxon>
        <taxon>Cytophagales</taxon>
        <taxon>Flectobacillaceae</taxon>
        <taxon>Aquirufa</taxon>
    </lineage>
</organism>
<dbReference type="EMBL" id="SEWW01000004">
    <property type="protein sequence ID" value="NGZ44539.1"/>
    <property type="molecule type" value="Genomic_DNA"/>
</dbReference>
<comment type="caution">
    <text evidence="1">The sequence shown here is derived from an EMBL/GenBank/DDBJ whole genome shotgun (WGS) entry which is preliminary data.</text>
</comment>
<gene>
    <name evidence="1" type="ORF">EWU23_08630</name>
</gene>
<protein>
    <recommendedName>
        <fullName evidence="3">Secreted protein</fullName>
    </recommendedName>
</protein>